<dbReference type="EMBL" id="FIZP01000006">
    <property type="protein sequence ID" value="CZE48271.1"/>
    <property type="molecule type" value="Genomic_DNA"/>
</dbReference>
<organism evidence="1 2">
    <name type="scientific">Campylobacter geochelonis</name>
    <dbReference type="NCBI Taxonomy" id="1780362"/>
    <lineage>
        <taxon>Bacteria</taxon>
        <taxon>Pseudomonadati</taxon>
        <taxon>Campylobacterota</taxon>
        <taxon>Epsilonproteobacteria</taxon>
        <taxon>Campylobacterales</taxon>
        <taxon>Campylobacteraceae</taxon>
        <taxon>Campylobacter</taxon>
    </lineage>
</organism>
<accession>A0A128EI74</accession>
<gene>
    <name evidence="1" type="ORF">ERS672216_01330</name>
</gene>
<name>A0A128EI74_9BACT</name>
<evidence type="ECO:0000313" key="2">
    <source>
        <dbReference type="Proteomes" id="UP000069632"/>
    </source>
</evidence>
<dbReference type="Proteomes" id="UP000069632">
    <property type="component" value="Unassembled WGS sequence"/>
</dbReference>
<dbReference type="RefSeq" id="WP_075540333.1">
    <property type="nucleotide sequence ID" value="NZ_CP053844.1"/>
</dbReference>
<evidence type="ECO:0000313" key="1">
    <source>
        <dbReference type="EMBL" id="CZE48271.1"/>
    </source>
</evidence>
<dbReference type="AlphaFoldDB" id="A0A128EI74"/>
<reference evidence="1 2" key="1">
    <citation type="submission" date="2016-02" db="EMBL/GenBank/DDBJ databases">
        <authorList>
            <consortium name="Pathogen Informatics"/>
        </authorList>
    </citation>
    <scope>NUCLEOTIDE SEQUENCE [LARGE SCALE GENOMIC DNA]</scope>
    <source>
        <strain evidence="1 2">RC20</strain>
    </source>
</reference>
<protein>
    <submittedName>
        <fullName evidence="1">Uncharacterized protein</fullName>
    </submittedName>
</protein>
<proteinExistence type="predicted"/>
<sequence length="152" mass="17398">MENNINNLNKNNGDLLKNINLSNLNLNDLIGGLLKMFLLPQAPTHGVREFNGREIKPMFFDEFMLEILRNQPQKWQSTDEFRTGLNSILYRRPDLEFPDAFRKYVASLESQKNMSEASKFSAALEAAKNAQNPQKTATGGSQIEHKKFGFEF</sequence>
<keyword evidence="2" id="KW-1185">Reference proteome</keyword>